<dbReference type="InterPro" id="IPR015813">
    <property type="entry name" value="Pyrv/PenolPyrv_kinase-like_dom"/>
</dbReference>
<dbReference type="Gene3D" id="1.20.1440.90">
    <property type="entry name" value="Phosphoenolpyruvate/pyruvate domain"/>
    <property type="match status" value="1"/>
</dbReference>
<evidence type="ECO:0000256" key="5">
    <source>
        <dbReference type="ARBA" id="ARBA00023239"/>
    </source>
</evidence>
<evidence type="ECO:0000256" key="3">
    <source>
        <dbReference type="ARBA" id="ARBA00012305"/>
    </source>
</evidence>
<dbReference type="PROSITE" id="PS00393">
    <property type="entry name" value="PEPCASE_2"/>
    <property type="match status" value="1"/>
</dbReference>
<feature type="active site" evidence="8">
    <location>
        <position position="173"/>
    </location>
</feature>
<dbReference type="AlphaFoldDB" id="A0A7S2VUE7"/>
<dbReference type="EC" id="4.1.1.31" evidence="3"/>
<dbReference type="InterPro" id="IPR018129">
    <property type="entry name" value="PEP_COase_Lys_AS"/>
</dbReference>
<comment type="cofactor">
    <cofactor evidence="1">
        <name>Mg(2+)</name>
        <dbReference type="ChEBI" id="CHEBI:18420"/>
    </cofactor>
</comment>
<evidence type="ECO:0000256" key="4">
    <source>
        <dbReference type="ARBA" id="ARBA00022842"/>
    </source>
</evidence>
<dbReference type="NCBIfam" id="NF000584">
    <property type="entry name" value="PRK00009.1"/>
    <property type="match status" value="1"/>
</dbReference>
<dbReference type="PRINTS" id="PR00150">
    <property type="entry name" value="PEPCARBXLASE"/>
</dbReference>
<dbReference type="InterPro" id="IPR022805">
    <property type="entry name" value="PEP_COase_bac/pln-type"/>
</dbReference>
<dbReference type="GO" id="GO:0005829">
    <property type="term" value="C:cytosol"/>
    <property type="evidence" value="ECO:0007669"/>
    <property type="project" value="TreeGrafter"/>
</dbReference>
<organism evidence="11">
    <name type="scientific">Norrisiella sphaerica</name>
    <dbReference type="NCBI Taxonomy" id="552664"/>
    <lineage>
        <taxon>Eukaryota</taxon>
        <taxon>Sar</taxon>
        <taxon>Rhizaria</taxon>
        <taxon>Cercozoa</taxon>
        <taxon>Chlorarachniophyceae</taxon>
        <taxon>Norrisiella</taxon>
    </lineage>
</organism>
<evidence type="ECO:0000256" key="2">
    <source>
        <dbReference type="ARBA" id="ARBA00008346"/>
    </source>
</evidence>
<dbReference type="GO" id="GO:0015977">
    <property type="term" value="P:carbon fixation"/>
    <property type="evidence" value="ECO:0007669"/>
    <property type="project" value="UniProtKB-KW"/>
</dbReference>
<dbReference type="InterPro" id="IPR033129">
    <property type="entry name" value="PEPCASE_His_AS"/>
</dbReference>
<evidence type="ECO:0000256" key="6">
    <source>
        <dbReference type="ARBA" id="ARBA00023300"/>
    </source>
</evidence>
<gene>
    <name evidence="11" type="ORF">NSPH01132_LOCUS827</name>
</gene>
<evidence type="ECO:0000256" key="10">
    <source>
        <dbReference type="SAM" id="MobiDB-lite"/>
    </source>
</evidence>
<keyword evidence="4" id="KW-0460">Magnesium</keyword>
<keyword evidence="6" id="KW-0120">Carbon dioxide fixation</keyword>
<reference evidence="11" key="1">
    <citation type="submission" date="2021-01" db="EMBL/GenBank/DDBJ databases">
        <authorList>
            <person name="Corre E."/>
            <person name="Pelletier E."/>
            <person name="Niang G."/>
            <person name="Scheremetjew M."/>
            <person name="Finn R."/>
            <person name="Kale V."/>
            <person name="Holt S."/>
            <person name="Cochrane G."/>
            <person name="Meng A."/>
            <person name="Brown T."/>
            <person name="Cohen L."/>
        </authorList>
    </citation>
    <scope>NUCLEOTIDE SEQUENCE</scope>
    <source>
        <strain evidence="11">BC52</strain>
    </source>
</reference>
<sequence length="971" mass="109391">MNRLVRLLGQLHGHPAASAKGETAAVVPPPAAESKKDKQWMSTVTMLGDILLGVIAADGMKSIAEKIRQILATSVQYHKDGDKTLFEKMAERVAAMTTQEQRVAARALHLMLDLANLAERQIKIDESAWDAQSSNKYADPMAAFRVLKDKGFSANKIREALLSQRVEFVFTAHPTQATRRTILTKHIRIVALLQSKARPNLNVKQKDRVNAELTRQVRSIWRTEAVRKKSPTPISEAKGGVAIVEDVLWESVPRHVRSLDEALIEMGADPLPPDCCPSRIASWMGGDRDGNPFVTWETTESVLALGRWRAAELYFKEIDQLLWDLSMNQSNRQVEDLSRRYLSELTQQDEADYFLGRGNQHEPYRCVLAYIRMRLWSTRQFQERYYYHTRAVQRTGFAANLPKEEGASLGPVGRKSNIDSLAAQAARAPPKPEIPIYQDSKEMLTLLKIIYRSLHECGDGQIADGRLQDLIRRIRCFGMHLLTLDIRQESGRHALAMDEICEHLGIGKFTSWDEDKRIEFCVKELQNPRPLVPWGFPCSAETKEVLDTMKMISRTDPSSLGAYVISMAHSASDVLVVELLQKEAGVSQPMRVAPLFETKKDLENSSTNLRKLLSVEWYRKRINGKQEVMLGYSDSAKDAGRFASVWGLYKAQEQMCAVGRELGVKLTLFHGRGGTVGRGGGPQHLAILSQPPRSIRGSMRVTVQGEVMDKDFGLRQIATRTLNCYAAAVVEATLQPAVAPKEDWRMTMEQLSMESCNYYRKTVYNTRGFNEFFALSTPVREIGEMKLGSRPASRGKPGGVTKLRAIPWVFGWTQTRFHLPVWLGVGKAMSRILESKDDKAKATLLEMYQEWPFFRSTISLIEMVLSKADSTISMWYVHQLVPVTFAALASKLHNELNRSITSVIQVTGKKMLLEREDVRTAIAHRMPYTDPLNIMQVEVLRKLRSGYTDPELRVVLYSTIQGIAAGMQNTG</sequence>
<keyword evidence="5" id="KW-0456">Lyase</keyword>
<feature type="region of interest" description="Disordered" evidence="10">
    <location>
        <begin position="15"/>
        <end position="37"/>
    </location>
</feature>
<proteinExistence type="inferred from homology"/>
<protein>
    <recommendedName>
        <fullName evidence="3">phosphoenolpyruvate carboxylase</fullName>
        <ecNumber evidence="3">4.1.1.31</ecNumber>
    </recommendedName>
</protein>
<dbReference type="InterPro" id="IPR021135">
    <property type="entry name" value="PEP_COase"/>
</dbReference>
<evidence type="ECO:0000313" key="11">
    <source>
        <dbReference type="EMBL" id="CAD9650911.1"/>
    </source>
</evidence>
<dbReference type="PROSITE" id="PS00781">
    <property type="entry name" value="PEPCASE_1"/>
    <property type="match status" value="1"/>
</dbReference>
<evidence type="ECO:0000256" key="7">
    <source>
        <dbReference type="ARBA" id="ARBA00048995"/>
    </source>
</evidence>
<dbReference type="SUPFAM" id="SSF51621">
    <property type="entry name" value="Phosphoenolpyruvate/pyruvate domain"/>
    <property type="match status" value="1"/>
</dbReference>
<dbReference type="PANTHER" id="PTHR30523">
    <property type="entry name" value="PHOSPHOENOLPYRUVATE CARBOXYLASE"/>
    <property type="match status" value="1"/>
</dbReference>
<dbReference type="HAMAP" id="MF_00595">
    <property type="entry name" value="PEPcase_type1"/>
    <property type="match status" value="1"/>
</dbReference>
<dbReference type="Pfam" id="PF00311">
    <property type="entry name" value="PEPcase"/>
    <property type="match status" value="1"/>
</dbReference>
<dbReference type="PANTHER" id="PTHR30523:SF6">
    <property type="entry name" value="PHOSPHOENOLPYRUVATE CARBOXYLASE"/>
    <property type="match status" value="1"/>
</dbReference>
<comment type="catalytic activity">
    <reaction evidence="7">
        <text>oxaloacetate + phosphate = phosphoenolpyruvate + hydrogencarbonate</text>
        <dbReference type="Rhea" id="RHEA:28370"/>
        <dbReference type="ChEBI" id="CHEBI:16452"/>
        <dbReference type="ChEBI" id="CHEBI:17544"/>
        <dbReference type="ChEBI" id="CHEBI:43474"/>
        <dbReference type="ChEBI" id="CHEBI:58702"/>
        <dbReference type="EC" id="4.1.1.31"/>
    </reaction>
</comment>
<evidence type="ECO:0000256" key="8">
    <source>
        <dbReference type="PROSITE-ProRule" id="PRU10111"/>
    </source>
</evidence>
<feature type="active site" evidence="9">
    <location>
        <position position="637"/>
    </location>
</feature>
<accession>A0A7S2VUE7</accession>
<evidence type="ECO:0000256" key="9">
    <source>
        <dbReference type="PROSITE-ProRule" id="PRU10112"/>
    </source>
</evidence>
<name>A0A7S2VUE7_9EUKA</name>
<comment type="similarity">
    <text evidence="2">Belongs to the PEPCase type 1 family.</text>
</comment>
<evidence type="ECO:0000256" key="1">
    <source>
        <dbReference type="ARBA" id="ARBA00001946"/>
    </source>
</evidence>
<dbReference type="EMBL" id="HBHC01001431">
    <property type="protein sequence ID" value="CAD9650911.1"/>
    <property type="molecule type" value="Transcribed_RNA"/>
</dbReference>
<dbReference type="GO" id="GO:0008964">
    <property type="term" value="F:phosphoenolpyruvate carboxylase activity"/>
    <property type="evidence" value="ECO:0007669"/>
    <property type="project" value="UniProtKB-EC"/>
</dbReference>
<dbReference type="GO" id="GO:0006099">
    <property type="term" value="P:tricarboxylic acid cycle"/>
    <property type="evidence" value="ECO:0007669"/>
    <property type="project" value="InterPro"/>
</dbReference>